<reference evidence="2 3" key="1">
    <citation type="submission" date="2024-01" db="EMBL/GenBank/DDBJ databases">
        <title>Draft genome sequence of Gordonia sp. PKS22-38.</title>
        <authorList>
            <person name="Suphannarot A."/>
            <person name="Mingma R."/>
        </authorList>
    </citation>
    <scope>NUCLEOTIDE SEQUENCE [LARGE SCALE GENOMIC DNA]</scope>
    <source>
        <strain evidence="2 3">PKS22-38</strain>
    </source>
</reference>
<organism evidence="2 3">
    <name type="scientific">Gordonia prachuapensis</name>
    <dbReference type="NCBI Taxonomy" id="3115651"/>
    <lineage>
        <taxon>Bacteria</taxon>
        <taxon>Bacillati</taxon>
        <taxon>Actinomycetota</taxon>
        <taxon>Actinomycetes</taxon>
        <taxon>Mycobacteriales</taxon>
        <taxon>Gordoniaceae</taxon>
        <taxon>Gordonia</taxon>
    </lineage>
</organism>
<feature type="chain" id="PRO_5045765875" evidence="1">
    <location>
        <begin position="36"/>
        <end position="156"/>
    </location>
</feature>
<accession>A0ABU7N0A3</accession>
<evidence type="ECO:0000256" key="1">
    <source>
        <dbReference type="SAM" id="SignalP"/>
    </source>
</evidence>
<proteinExistence type="predicted"/>
<keyword evidence="3" id="KW-1185">Reference proteome</keyword>
<sequence>MAGRGSRNRMRVVAGAIAFSAVTAAGMGAAGPADAALQGIAIDTPAGYGSSASGSMNYNIYGAGCAYKLDVIVHSPRKAKSNLKITSTINGQTTTIYNAKPTAVAMRPVWRPTTPGRTVLTATLDGVTKKRTVMVGTGVQLPDFIRAGNCFVFPIY</sequence>
<protein>
    <submittedName>
        <fullName evidence="2">Uncharacterized protein</fullName>
    </submittedName>
</protein>
<dbReference type="RefSeq" id="WP_330507282.1">
    <property type="nucleotide sequence ID" value="NZ_JAZDUE010000026.1"/>
</dbReference>
<keyword evidence="1" id="KW-0732">Signal</keyword>
<dbReference type="EMBL" id="JAZDUE010000026">
    <property type="protein sequence ID" value="MEE4025886.1"/>
    <property type="molecule type" value="Genomic_DNA"/>
</dbReference>
<comment type="caution">
    <text evidence="2">The sequence shown here is derived from an EMBL/GenBank/DDBJ whole genome shotgun (WGS) entry which is preliminary data.</text>
</comment>
<dbReference type="Proteomes" id="UP001335729">
    <property type="component" value="Unassembled WGS sequence"/>
</dbReference>
<feature type="signal peptide" evidence="1">
    <location>
        <begin position="1"/>
        <end position="35"/>
    </location>
</feature>
<name>A0ABU7N0A3_9ACTN</name>
<evidence type="ECO:0000313" key="2">
    <source>
        <dbReference type="EMBL" id="MEE4025886.1"/>
    </source>
</evidence>
<gene>
    <name evidence="2" type="ORF">V1Y59_22575</name>
</gene>
<evidence type="ECO:0000313" key="3">
    <source>
        <dbReference type="Proteomes" id="UP001335729"/>
    </source>
</evidence>